<protein>
    <submittedName>
        <fullName evidence="2">Uncharacterized protein</fullName>
    </submittedName>
</protein>
<name>A0A8R1WN49_BOMMO</name>
<feature type="signal peptide" evidence="1">
    <location>
        <begin position="1"/>
        <end position="20"/>
    </location>
</feature>
<dbReference type="AlphaFoldDB" id="A0A8R1WN49"/>
<evidence type="ECO:0000313" key="2">
    <source>
        <dbReference type="EnsemblMetazoa" id="XP_004930990.1"/>
    </source>
</evidence>
<keyword evidence="1" id="KW-0732">Signal</keyword>
<proteinExistence type="predicted"/>
<organism evidence="2 3">
    <name type="scientific">Bombyx mori</name>
    <name type="common">Silk moth</name>
    <dbReference type="NCBI Taxonomy" id="7091"/>
    <lineage>
        <taxon>Eukaryota</taxon>
        <taxon>Metazoa</taxon>
        <taxon>Ecdysozoa</taxon>
        <taxon>Arthropoda</taxon>
        <taxon>Hexapoda</taxon>
        <taxon>Insecta</taxon>
        <taxon>Pterygota</taxon>
        <taxon>Neoptera</taxon>
        <taxon>Endopterygota</taxon>
        <taxon>Lepidoptera</taxon>
        <taxon>Glossata</taxon>
        <taxon>Ditrysia</taxon>
        <taxon>Bombycoidea</taxon>
        <taxon>Bombycidae</taxon>
        <taxon>Bombycinae</taxon>
        <taxon>Bombyx</taxon>
    </lineage>
</organism>
<evidence type="ECO:0000256" key="1">
    <source>
        <dbReference type="SAM" id="SignalP"/>
    </source>
</evidence>
<dbReference type="EnsemblMetazoa" id="XM_004930933.4">
    <property type="protein sequence ID" value="XP_004930990.1"/>
    <property type="gene ID" value="LOC101742230"/>
</dbReference>
<reference evidence="2" key="2">
    <citation type="submission" date="2022-06" db="UniProtKB">
        <authorList>
            <consortium name="EnsemblMetazoa"/>
        </authorList>
    </citation>
    <scope>IDENTIFICATION</scope>
    <source>
        <strain evidence="2">p50T (Dazao)</strain>
    </source>
</reference>
<accession>A0A8R1WN49</accession>
<keyword evidence="3" id="KW-1185">Reference proteome</keyword>
<dbReference type="Proteomes" id="UP000005204">
    <property type="component" value="Unassembled WGS sequence"/>
</dbReference>
<sequence>MTVKVLALCSFLCLLRTCWGKEIAAQKFQKQEQLMEPLDFVSDDLKQEGTVWRLGRPWNLWTWGRLMLNKALGHSSANFESDYKGRAVHRDRPNGILKNNLKFFLKIKQFDT</sequence>
<feature type="chain" id="PRO_5035874180" evidence="1">
    <location>
        <begin position="21"/>
        <end position="112"/>
    </location>
</feature>
<reference evidence="3" key="1">
    <citation type="journal article" date="2008" name="Insect Biochem. Mol. Biol.">
        <title>The genome of a lepidopteran model insect, the silkworm Bombyx mori.</title>
        <authorList>
            <consortium name="International Silkworm Genome Consortium"/>
        </authorList>
    </citation>
    <scope>NUCLEOTIDE SEQUENCE [LARGE SCALE GENOMIC DNA]</scope>
    <source>
        <strain evidence="3">p50T</strain>
    </source>
</reference>
<evidence type="ECO:0000313" key="3">
    <source>
        <dbReference type="Proteomes" id="UP000005204"/>
    </source>
</evidence>